<feature type="domain" description="VIT" evidence="3">
    <location>
        <begin position="40"/>
        <end position="169"/>
    </location>
</feature>
<feature type="domain" description="VWFA" evidence="2">
    <location>
        <begin position="308"/>
        <end position="525"/>
    </location>
</feature>
<evidence type="ECO:0000313" key="5">
    <source>
        <dbReference type="Proteomes" id="UP001152888"/>
    </source>
</evidence>
<dbReference type="EMBL" id="CAKOFQ010006695">
    <property type="protein sequence ID" value="CAH1961434.1"/>
    <property type="molecule type" value="Genomic_DNA"/>
</dbReference>
<dbReference type="PANTHER" id="PTHR10338:SF108">
    <property type="entry name" value="INTER-ALPHA-TRYPSIN INHIBITOR HEAVY CHAIN H4-LIKE PROTEIN"/>
    <property type="match status" value="1"/>
</dbReference>
<dbReference type="AlphaFoldDB" id="A0A9P0NXY5"/>
<dbReference type="Pfam" id="PF00092">
    <property type="entry name" value="VWA"/>
    <property type="match status" value="1"/>
</dbReference>
<dbReference type="PROSITE" id="PS51468">
    <property type="entry name" value="VIT"/>
    <property type="match status" value="1"/>
</dbReference>
<evidence type="ECO:0008006" key="6">
    <source>
        <dbReference type="Google" id="ProtNLM"/>
    </source>
</evidence>
<dbReference type="InterPro" id="IPR050934">
    <property type="entry name" value="ITIH"/>
</dbReference>
<dbReference type="Proteomes" id="UP001152888">
    <property type="component" value="Unassembled WGS sequence"/>
</dbReference>
<dbReference type="PROSITE" id="PS50234">
    <property type="entry name" value="VWFA"/>
    <property type="match status" value="1"/>
</dbReference>
<proteinExistence type="predicted"/>
<organism evidence="4 5">
    <name type="scientific">Acanthoscelides obtectus</name>
    <name type="common">Bean weevil</name>
    <name type="synonym">Bruchus obtectus</name>
    <dbReference type="NCBI Taxonomy" id="200917"/>
    <lineage>
        <taxon>Eukaryota</taxon>
        <taxon>Metazoa</taxon>
        <taxon>Ecdysozoa</taxon>
        <taxon>Arthropoda</taxon>
        <taxon>Hexapoda</taxon>
        <taxon>Insecta</taxon>
        <taxon>Pterygota</taxon>
        <taxon>Neoptera</taxon>
        <taxon>Endopterygota</taxon>
        <taxon>Coleoptera</taxon>
        <taxon>Polyphaga</taxon>
        <taxon>Cucujiformia</taxon>
        <taxon>Chrysomeloidea</taxon>
        <taxon>Chrysomelidae</taxon>
        <taxon>Bruchinae</taxon>
        <taxon>Bruchini</taxon>
        <taxon>Acanthoscelides</taxon>
    </lineage>
</organism>
<dbReference type="SMART" id="SM00327">
    <property type="entry name" value="VWA"/>
    <property type="match status" value="1"/>
</dbReference>
<dbReference type="Pfam" id="PF13519">
    <property type="entry name" value="VWA_2"/>
    <property type="match status" value="1"/>
</dbReference>
<dbReference type="Gene3D" id="3.40.50.410">
    <property type="entry name" value="von Willebrand factor, type A domain"/>
    <property type="match status" value="1"/>
</dbReference>
<evidence type="ECO:0000259" key="3">
    <source>
        <dbReference type="PROSITE" id="PS51468"/>
    </source>
</evidence>
<gene>
    <name evidence="4" type="ORF">ACAOBT_LOCUS4156</name>
</gene>
<dbReference type="Pfam" id="PF08487">
    <property type="entry name" value="VIT"/>
    <property type="match status" value="1"/>
</dbReference>
<evidence type="ECO:0000313" key="4">
    <source>
        <dbReference type="EMBL" id="CAH1961434.1"/>
    </source>
</evidence>
<dbReference type="InterPro" id="IPR002035">
    <property type="entry name" value="VWF_A"/>
</dbReference>
<dbReference type="SMART" id="SM00609">
    <property type="entry name" value="VIT"/>
    <property type="match status" value="1"/>
</dbReference>
<keyword evidence="1" id="KW-0732">Signal</keyword>
<feature type="signal peptide" evidence="1">
    <location>
        <begin position="1"/>
        <end position="19"/>
    </location>
</feature>
<dbReference type="OrthoDB" id="299997at2759"/>
<reference evidence="4" key="1">
    <citation type="submission" date="2022-03" db="EMBL/GenBank/DDBJ databases">
        <authorList>
            <person name="Sayadi A."/>
        </authorList>
    </citation>
    <scope>NUCLEOTIDE SEQUENCE</scope>
</reference>
<dbReference type="GO" id="GO:0032991">
    <property type="term" value="C:protein-containing complex"/>
    <property type="evidence" value="ECO:0007669"/>
    <property type="project" value="UniProtKB-ARBA"/>
</dbReference>
<protein>
    <recommendedName>
        <fullName evidence="6">Inter-alpha-trypsin inhibitor heavy chain H4-like</fullName>
    </recommendedName>
</protein>
<dbReference type="SUPFAM" id="SSF53300">
    <property type="entry name" value="vWA-like"/>
    <property type="match status" value="1"/>
</dbReference>
<dbReference type="InterPro" id="IPR013694">
    <property type="entry name" value="VIT"/>
</dbReference>
<dbReference type="InterPro" id="IPR036465">
    <property type="entry name" value="vWFA_dom_sf"/>
</dbReference>
<comment type="caution">
    <text evidence="4">The sequence shown here is derived from an EMBL/GenBank/DDBJ whole genome shotgun (WGS) entry which is preliminary data.</text>
</comment>
<evidence type="ECO:0000256" key="1">
    <source>
        <dbReference type="SAM" id="SignalP"/>
    </source>
</evidence>
<name>A0A9P0NXY5_ACAOB</name>
<evidence type="ECO:0000259" key="2">
    <source>
        <dbReference type="PROSITE" id="PS50234"/>
    </source>
</evidence>
<dbReference type="PANTHER" id="PTHR10338">
    <property type="entry name" value="INTER-ALPHA-TRYPSIN INHIBITOR HEAVY CHAIN FAMILY MEMBER"/>
    <property type="match status" value="1"/>
</dbReference>
<keyword evidence="5" id="KW-1185">Reference proteome</keyword>
<accession>A0A9P0NXY5</accession>
<sequence>MKRVLPGILALLIVQSAYCFPQVTDTSSLVVSSTEPANNNGGEIKGKEEKPVVPKIYEMNINTNVSNRYAKTQIASKVKNLDKSPNEVEFSVVTPDRAFISGFVMEIDGKSYKAYVQEKQEAKKTYDEAVASGRAAAHVQGSARDSNRFTVSVNVEPQSKAVFYLQYEELLQRQNGKYEIVINIHPGQPVKNMNVEVHIDESRPLKFVETPALRSGNEISTKENENLLPNAKIDPVNETSAVVSFQPDVEKQKEYAKELGTEKDNGLAGQFIVQYDVERDPSGGEVLVDGGHFVHFFAPSEVKPLPKMVIFVLDTSGSMSGIRIEQLKQAMNRILSELHENDVFSIIDFNDNAKVWNVDKVAVQHETASEYQPFWYRNEDESKQIFKNRTQQPIPSPYPANKANVQKGKQVVEKLQADGSTNIMDALKTALTIINKNHEESKRNQPIIVFLTDGEATSGETNNENIISTITELNSGKTPLFSLSFGDGADRSFLQKISLKNNGFARHIYEGADASLQLEEFYKSISSPLLSDVKFKYVDKVKEVTKTRYPILFHGGEIVVAGQIDPGFAPQPIEAKGFEGPVILTPPKEITAAPGSLERLWAYLTLKQILERRDAAENKTELTKEALDIALKYSFVSDVSSLVVVKPNETSKAVETEDASKQRQDFGGIPYYKSFPAGGLRSAVRPLSLGSPLGRSGLSFSGGAFGAGGFASPMAPMPVYAYSGVPGVPVDDIDSDSVPRKAVYADPARRLYASAGMDFSQSFAKADFAEEILLSTPATYDATTTVEPIYNPNIPIDTLKSNLTWLGPLLHENGTITLPWGTYKSGVGEILNIRPDCAKSVLGSPGSCTLLQQCEFYSSLTDIEKFKEHFCDFEGYAGMCCPKGKRID</sequence>
<feature type="chain" id="PRO_5040121203" description="Inter-alpha-trypsin inhibitor heavy chain H4-like" evidence="1">
    <location>
        <begin position="20"/>
        <end position="888"/>
    </location>
</feature>